<proteinExistence type="predicted"/>
<sequence>MTPRFRTAGPGDAEAVARLHADSWRRHYRGAYSDAYLDGDVLADRLAVWSGRLAAPAGARTLLAEDGTGVLGFVHVVPDEDPKWGSLVDNLHVTAARKRTGVGRALLARAAEEAVALAESPGLYLWVLEQNTAARAFYAAMGAEHVETALVGAPGGDPARLNGTPTKFRMAWPDNARLPAA</sequence>
<evidence type="ECO:0000313" key="5">
    <source>
        <dbReference type="Proteomes" id="UP000184111"/>
    </source>
</evidence>
<dbReference type="AlphaFoldDB" id="A0A1M7ESF5"/>
<dbReference type="Gene3D" id="3.40.630.30">
    <property type="match status" value="1"/>
</dbReference>
<dbReference type="GO" id="GO:0016747">
    <property type="term" value="F:acyltransferase activity, transferring groups other than amino-acyl groups"/>
    <property type="evidence" value="ECO:0007669"/>
    <property type="project" value="InterPro"/>
</dbReference>
<dbReference type="SUPFAM" id="SSF55729">
    <property type="entry name" value="Acyl-CoA N-acyltransferases (Nat)"/>
    <property type="match status" value="1"/>
</dbReference>
<keyword evidence="1" id="KW-0808">Transferase</keyword>
<evidence type="ECO:0000313" key="4">
    <source>
        <dbReference type="EMBL" id="SHL94419.1"/>
    </source>
</evidence>
<keyword evidence="2" id="KW-0012">Acyltransferase</keyword>
<protein>
    <submittedName>
        <fullName evidence="4">Ribosomal protein S18 acetylase RimI</fullName>
    </submittedName>
</protein>
<dbReference type="InterPro" id="IPR050832">
    <property type="entry name" value="Bact_Acetyltransf"/>
</dbReference>
<organism evidence="4 5">
    <name type="scientific">Actinacidiphila paucisporea</name>
    <dbReference type="NCBI Taxonomy" id="310782"/>
    <lineage>
        <taxon>Bacteria</taxon>
        <taxon>Bacillati</taxon>
        <taxon>Actinomycetota</taxon>
        <taxon>Actinomycetes</taxon>
        <taxon>Kitasatosporales</taxon>
        <taxon>Streptomycetaceae</taxon>
        <taxon>Actinacidiphila</taxon>
    </lineage>
</organism>
<dbReference type="EMBL" id="FRBI01000007">
    <property type="protein sequence ID" value="SHL94419.1"/>
    <property type="molecule type" value="Genomic_DNA"/>
</dbReference>
<dbReference type="PANTHER" id="PTHR43877">
    <property type="entry name" value="AMINOALKYLPHOSPHONATE N-ACETYLTRANSFERASE-RELATED-RELATED"/>
    <property type="match status" value="1"/>
</dbReference>
<dbReference type="OrthoDB" id="5243635at2"/>
<keyword evidence="4" id="KW-0687">Ribonucleoprotein</keyword>
<dbReference type="Proteomes" id="UP000184111">
    <property type="component" value="Unassembled WGS sequence"/>
</dbReference>
<evidence type="ECO:0000259" key="3">
    <source>
        <dbReference type="PROSITE" id="PS51186"/>
    </source>
</evidence>
<dbReference type="Pfam" id="PF00583">
    <property type="entry name" value="Acetyltransf_1"/>
    <property type="match status" value="1"/>
</dbReference>
<dbReference type="PROSITE" id="PS51186">
    <property type="entry name" value="GNAT"/>
    <property type="match status" value="1"/>
</dbReference>
<name>A0A1M7ESF5_9ACTN</name>
<dbReference type="STRING" id="310782.SAMN05216499_10763"/>
<keyword evidence="5" id="KW-1185">Reference proteome</keyword>
<dbReference type="InterPro" id="IPR016181">
    <property type="entry name" value="Acyl_CoA_acyltransferase"/>
</dbReference>
<dbReference type="RefSeq" id="WP_073497680.1">
    <property type="nucleotide sequence ID" value="NZ_FRBI01000007.1"/>
</dbReference>
<feature type="domain" description="N-acetyltransferase" evidence="3">
    <location>
        <begin position="3"/>
        <end position="175"/>
    </location>
</feature>
<reference evidence="4 5" key="1">
    <citation type="submission" date="2016-11" db="EMBL/GenBank/DDBJ databases">
        <authorList>
            <person name="Jaros S."/>
            <person name="Januszkiewicz K."/>
            <person name="Wedrychowicz H."/>
        </authorList>
    </citation>
    <scope>NUCLEOTIDE SEQUENCE [LARGE SCALE GENOMIC DNA]</scope>
    <source>
        <strain evidence="4 5">CGMCC 4.2025</strain>
    </source>
</reference>
<evidence type="ECO:0000256" key="2">
    <source>
        <dbReference type="ARBA" id="ARBA00023315"/>
    </source>
</evidence>
<dbReference type="InterPro" id="IPR000182">
    <property type="entry name" value="GNAT_dom"/>
</dbReference>
<keyword evidence="4" id="KW-0689">Ribosomal protein</keyword>
<dbReference type="GO" id="GO:0005840">
    <property type="term" value="C:ribosome"/>
    <property type="evidence" value="ECO:0007669"/>
    <property type="project" value="UniProtKB-KW"/>
</dbReference>
<accession>A0A1M7ESF5</accession>
<gene>
    <name evidence="4" type="ORF">SAMN05216499_10763</name>
</gene>
<evidence type="ECO:0000256" key="1">
    <source>
        <dbReference type="ARBA" id="ARBA00022679"/>
    </source>
</evidence>
<dbReference type="PANTHER" id="PTHR43877:SF1">
    <property type="entry name" value="ACETYLTRANSFERASE"/>
    <property type="match status" value="1"/>
</dbReference>